<dbReference type="PANTHER" id="PTHR11138:SF5">
    <property type="entry name" value="METHIONYL-TRNA FORMYLTRANSFERASE, MITOCHONDRIAL"/>
    <property type="match status" value="1"/>
</dbReference>
<reference evidence="2" key="1">
    <citation type="submission" date="2012-02" db="EMBL/GenBank/DDBJ databases">
        <title>The complete genome of Solitalea canadensis DSM 3403.</title>
        <authorList>
            <consortium name="US DOE Joint Genome Institute (JGI-PGF)"/>
            <person name="Lucas S."/>
            <person name="Copeland A."/>
            <person name="Lapidus A."/>
            <person name="Glavina del Rio T."/>
            <person name="Dalin E."/>
            <person name="Tice H."/>
            <person name="Bruce D."/>
            <person name="Goodwin L."/>
            <person name="Pitluck S."/>
            <person name="Peters L."/>
            <person name="Ovchinnikova G."/>
            <person name="Lu M."/>
            <person name="Kyrpides N."/>
            <person name="Mavromatis K."/>
            <person name="Ivanova N."/>
            <person name="Brettin T."/>
            <person name="Detter J.C."/>
            <person name="Han C."/>
            <person name="Larimer F."/>
            <person name="Land M."/>
            <person name="Hauser L."/>
            <person name="Markowitz V."/>
            <person name="Cheng J.-F."/>
            <person name="Hugenholtz P."/>
            <person name="Woyke T."/>
            <person name="Wu D."/>
            <person name="Spring S."/>
            <person name="Schroeder M."/>
            <person name="Kopitz M."/>
            <person name="Brambilla E."/>
            <person name="Klenk H.-P."/>
            <person name="Eisen J.A."/>
        </authorList>
    </citation>
    <scope>NUCLEOTIDE SEQUENCE</scope>
    <source>
        <strain evidence="2">DSM 3403</strain>
    </source>
</reference>
<dbReference type="GO" id="GO:0004479">
    <property type="term" value="F:methionyl-tRNA formyltransferase activity"/>
    <property type="evidence" value="ECO:0007669"/>
    <property type="project" value="TreeGrafter"/>
</dbReference>
<evidence type="ECO:0000313" key="2">
    <source>
        <dbReference type="EMBL" id="AFD06768.1"/>
    </source>
</evidence>
<dbReference type="SUPFAM" id="SSF53328">
    <property type="entry name" value="Formyltransferase"/>
    <property type="match status" value="1"/>
</dbReference>
<dbReference type="STRING" id="929556.Solca_1702"/>
<accession>H8KQN0</accession>
<dbReference type="RefSeq" id="WP_014679995.1">
    <property type="nucleotide sequence ID" value="NC_017770.1"/>
</dbReference>
<evidence type="ECO:0000259" key="1">
    <source>
        <dbReference type="Pfam" id="PF00551"/>
    </source>
</evidence>
<dbReference type="EMBL" id="CP003349">
    <property type="protein sequence ID" value="AFD06768.1"/>
    <property type="molecule type" value="Genomic_DNA"/>
</dbReference>
<dbReference type="eggNOG" id="COG0223">
    <property type="taxonomic scope" value="Bacteria"/>
</dbReference>
<dbReference type="KEGG" id="scn:Solca_1702"/>
<dbReference type="HOGENOM" id="CLU_865839_0_0_10"/>
<dbReference type="Pfam" id="PF00551">
    <property type="entry name" value="Formyl_trans_N"/>
    <property type="match status" value="1"/>
</dbReference>
<keyword evidence="3" id="KW-1185">Reference proteome</keyword>
<dbReference type="PANTHER" id="PTHR11138">
    <property type="entry name" value="METHIONYL-TRNA FORMYLTRANSFERASE"/>
    <property type="match status" value="1"/>
</dbReference>
<protein>
    <submittedName>
        <fullName evidence="2">Methionyl-tRNA formyltransferase</fullName>
    </submittedName>
</protein>
<feature type="domain" description="Formyl transferase N-terminal" evidence="1">
    <location>
        <begin position="73"/>
        <end position="165"/>
    </location>
</feature>
<dbReference type="Gene3D" id="3.40.50.12230">
    <property type="match status" value="1"/>
</dbReference>
<keyword evidence="2" id="KW-0808">Transferase</keyword>
<evidence type="ECO:0000313" key="3">
    <source>
        <dbReference type="Proteomes" id="UP000007590"/>
    </source>
</evidence>
<dbReference type="AlphaFoldDB" id="H8KQN0"/>
<dbReference type="InterPro" id="IPR036477">
    <property type="entry name" value="Formyl_transf_N_sf"/>
</dbReference>
<sequence>MKVLLITSGYNRIARSLISNKEIELVGVAFTRQRNKKTQLKTRIANIVFDISCRIFRILRSGKRLPVFFLYKDNQKALVEWSKKLNTDLTIVYSSPFIFIDELVHSSPLGTINIHPSLLPKYRGPQPLLWQYLDFDLNAGVTIHYIAKKEDTGDIIMQREFKIAIGTPYIQTVHNSENIGYQMIIDVMESIEKGQYTRIKQPEHSSTERAYRIDKKTIFERIQWEEWSVERIYHLLSGMFTAAELSKYAAELPLDKDLKIKGYSNNSHYPLSEVGKVIKHEKGFNIVCKNGLIQIAQNVVNMFVIVEVLNNI</sequence>
<name>H8KQN0_SOLCM</name>
<dbReference type="InterPro" id="IPR002376">
    <property type="entry name" value="Formyl_transf_N"/>
</dbReference>
<dbReference type="OrthoDB" id="1092294at2"/>
<gene>
    <name evidence="2" type="ordered locus">Solca_1702</name>
</gene>
<organism evidence="2 3">
    <name type="scientific">Solitalea canadensis (strain ATCC 29591 / DSM 3403 / JCM 21819 / LMG 8368 / NBRC 15130 / NCIMB 12057 / USAM 9D)</name>
    <name type="common">Flexibacter canadensis</name>
    <dbReference type="NCBI Taxonomy" id="929556"/>
    <lineage>
        <taxon>Bacteria</taxon>
        <taxon>Pseudomonadati</taxon>
        <taxon>Bacteroidota</taxon>
        <taxon>Sphingobacteriia</taxon>
        <taxon>Sphingobacteriales</taxon>
        <taxon>Sphingobacteriaceae</taxon>
        <taxon>Solitalea</taxon>
    </lineage>
</organism>
<dbReference type="Proteomes" id="UP000007590">
    <property type="component" value="Chromosome"/>
</dbReference>
<proteinExistence type="predicted"/>